<reference evidence="2 3" key="1">
    <citation type="submission" date="2024-02" db="EMBL/GenBank/DDBJ databases">
        <authorList>
            <person name="Vignale AGUSTIN F."/>
            <person name="Sosa J E."/>
            <person name="Modenutti C."/>
        </authorList>
    </citation>
    <scope>NUCLEOTIDE SEQUENCE [LARGE SCALE GENOMIC DNA]</scope>
</reference>
<proteinExistence type="predicted"/>
<protein>
    <submittedName>
        <fullName evidence="2">Uncharacterized protein</fullName>
    </submittedName>
</protein>
<dbReference type="EMBL" id="CAUOFW020000737">
    <property type="protein sequence ID" value="CAK9136129.1"/>
    <property type="molecule type" value="Genomic_DNA"/>
</dbReference>
<feature type="coiled-coil region" evidence="1">
    <location>
        <begin position="60"/>
        <end position="87"/>
    </location>
</feature>
<keyword evidence="1" id="KW-0175">Coiled coil</keyword>
<dbReference type="AlphaFoldDB" id="A0ABC8QTR6"/>
<organism evidence="2 3">
    <name type="scientific">Ilex paraguariensis</name>
    <name type="common">yerba mate</name>
    <dbReference type="NCBI Taxonomy" id="185542"/>
    <lineage>
        <taxon>Eukaryota</taxon>
        <taxon>Viridiplantae</taxon>
        <taxon>Streptophyta</taxon>
        <taxon>Embryophyta</taxon>
        <taxon>Tracheophyta</taxon>
        <taxon>Spermatophyta</taxon>
        <taxon>Magnoliopsida</taxon>
        <taxon>eudicotyledons</taxon>
        <taxon>Gunneridae</taxon>
        <taxon>Pentapetalae</taxon>
        <taxon>asterids</taxon>
        <taxon>campanulids</taxon>
        <taxon>Aquifoliales</taxon>
        <taxon>Aquifoliaceae</taxon>
        <taxon>Ilex</taxon>
    </lineage>
</organism>
<keyword evidence="3" id="KW-1185">Reference proteome</keyword>
<gene>
    <name evidence="2" type="ORF">ILEXP_LOCUS3104</name>
</gene>
<name>A0ABC8QTR6_9AQUA</name>
<dbReference type="Pfam" id="PF25557">
    <property type="entry name" value="GAUT_1"/>
    <property type="match status" value="1"/>
</dbReference>
<sequence>MEMELANSQKEIDSLTSQYGDLDQFDQFTYPLELQSMIENVGGERIKAQKLKVNKIQLLIDQHKDVLDRAKHDYEQLKKTVDELRASDQNVELVKELKLRIKKLEGVVGESTKDSDVSKR</sequence>
<evidence type="ECO:0000313" key="3">
    <source>
        <dbReference type="Proteomes" id="UP001642360"/>
    </source>
</evidence>
<evidence type="ECO:0000313" key="2">
    <source>
        <dbReference type="EMBL" id="CAK9136129.1"/>
    </source>
</evidence>
<evidence type="ECO:0000256" key="1">
    <source>
        <dbReference type="SAM" id="Coils"/>
    </source>
</evidence>
<comment type="caution">
    <text evidence="2">The sequence shown here is derived from an EMBL/GenBank/DDBJ whole genome shotgun (WGS) entry which is preliminary data.</text>
</comment>
<dbReference type="Proteomes" id="UP001642360">
    <property type="component" value="Unassembled WGS sequence"/>
</dbReference>
<accession>A0ABC8QTR6</accession>